<dbReference type="InterPro" id="IPR016163">
    <property type="entry name" value="Ald_DH_C"/>
</dbReference>
<dbReference type="Pfam" id="PF00171">
    <property type="entry name" value="Aldedh"/>
    <property type="match status" value="1"/>
</dbReference>
<accession>A0ABT1JBG4</accession>
<gene>
    <name evidence="3" type="ORF">G443_000107</name>
</gene>
<reference evidence="3 4" key="1">
    <citation type="submission" date="2013-07" db="EMBL/GenBank/DDBJ databases">
        <authorList>
            <consortium name="DOE Joint Genome Institute"/>
            <person name="Reeve W."/>
            <person name="Huntemann M."/>
            <person name="Han J."/>
            <person name="Chen A."/>
            <person name="Kyrpides N."/>
            <person name="Mavromatis K."/>
            <person name="Markowitz V."/>
            <person name="Palaniappan K."/>
            <person name="Ivanova N."/>
            <person name="Schaumberg A."/>
            <person name="Pati A."/>
            <person name="Liolios K."/>
            <person name="Nordberg H.P."/>
            <person name="Cantor M.N."/>
            <person name="Hua S.X."/>
            <person name="Woyke T."/>
        </authorList>
    </citation>
    <scope>NUCLEOTIDE SEQUENCE [LARGE SCALE GENOMIC DNA]</scope>
    <source>
        <strain evidence="3 4">DSM 43889</strain>
    </source>
</reference>
<dbReference type="SUPFAM" id="SSF53720">
    <property type="entry name" value="ALDH-like"/>
    <property type="match status" value="1"/>
</dbReference>
<dbReference type="Gene3D" id="3.40.309.10">
    <property type="entry name" value="Aldehyde Dehydrogenase, Chain A, domain 2"/>
    <property type="match status" value="1"/>
</dbReference>
<dbReference type="InterPro" id="IPR015590">
    <property type="entry name" value="Aldehyde_DH_dom"/>
</dbReference>
<keyword evidence="4" id="KW-1185">Reference proteome</keyword>
<protein>
    <submittedName>
        <fullName evidence="3">Acyl-CoA reductase</fullName>
    </submittedName>
</protein>
<comment type="caution">
    <text evidence="3">The sequence shown here is derived from an EMBL/GenBank/DDBJ whole genome shotgun (WGS) entry which is preliminary data.</text>
</comment>
<dbReference type="InterPro" id="IPR016161">
    <property type="entry name" value="Ald_DH/histidinol_DH"/>
</dbReference>
<organism evidence="3 4">
    <name type="scientific">Actinoalloteichus caeruleus DSM 43889</name>
    <dbReference type="NCBI Taxonomy" id="1120930"/>
    <lineage>
        <taxon>Bacteria</taxon>
        <taxon>Bacillati</taxon>
        <taxon>Actinomycetota</taxon>
        <taxon>Actinomycetes</taxon>
        <taxon>Pseudonocardiales</taxon>
        <taxon>Pseudonocardiaceae</taxon>
        <taxon>Actinoalloteichus</taxon>
        <taxon>Actinoalloteichus cyanogriseus</taxon>
    </lineage>
</organism>
<proteinExistence type="predicted"/>
<feature type="domain" description="Aldehyde dehydrogenase" evidence="2">
    <location>
        <begin position="26"/>
        <end position="474"/>
    </location>
</feature>
<reference evidence="3 4" key="2">
    <citation type="submission" date="2022-06" db="EMBL/GenBank/DDBJ databases">
        <title>Genomic Encyclopedia of Type Strains, Phase I: the one thousand microbial genomes (KMG-I) project.</title>
        <authorList>
            <person name="Kyrpides N."/>
        </authorList>
    </citation>
    <scope>NUCLEOTIDE SEQUENCE [LARGE SCALE GENOMIC DNA]</scope>
    <source>
        <strain evidence="3 4">DSM 43889</strain>
    </source>
</reference>
<dbReference type="InterPro" id="IPR016162">
    <property type="entry name" value="Ald_DH_N"/>
</dbReference>
<dbReference type="InterPro" id="IPR016160">
    <property type="entry name" value="Ald_DH_CS_CYS"/>
</dbReference>
<dbReference type="EMBL" id="AUBJ02000001">
    <property type="protein sequence ID" value="MCP2329837.1"/>
    <property type="molecule type" value="Genomic_DNA"/>
</dbReference>
<evidence type="ECO:0000259" key="2">
    <source>
        <dbReference type="Pfam" id="PF00171"/>
    </source>
</evidence>
<evidence type="ECO:0000256" key="1">
    <source>
        <dbReference type="ARBA" id="ARBA00023002"/>
    </source>
</evidence>
<name>A0ABT1JBG4_ACTCY</name>
<dbReference type="CDD" id="cd07078">
    <property type="entry name" value="ALDH"/>
    <property type="match status" value="1"/>
</dbReference>
<keyword evidence="1" id="KW-0560">Oxidoreductase</keyword>
<dbReference type="PANTHER" id="PTHR11699">
    <property type="entry name" value="ALDEHYDE DEHYDROGENASE-RELATED"/>
    <property type="match status" value="1"/>
</dbReference>
<sequence length="487" mass="50215">MTEQLVGVDGVRAATAVSPADGTAPVIEVTDPVTGTPFGRLVMSSPEEVRDAVGLAHRHQPAWAATPPARRGRLLHEIAEEVRASANRLARLNTAETGRPFSQALDGVLAGAATLDQYAELAPVRGGRALLGDVAATDLMVPEPRGVVAVLTPWNEPVAVACGLIGAALATGNTVCFKPSERAPHLGRALGQVLCAPLPSGVLVRVTGDGRVGAALVEDPRVDLIAHVGSTAAGRRVLAAAAVRGAAVLAENGGNDPLLVDSDVDPVWAAGQAAIGAFTNSGQICTAVERVYVHRAVADRFVAALVDQARRYRARPRDTSEVELGPLVDVRHRAHVHGHVTQALDAGAEVGCGGVIPPGPGSSYPATVLTGCRPEMAVFQEETFGPVAPVRVVDSFDQALAEAAVDRYGLAATVLTGSMAHAQRAWRELPVGTVKVNDVFGGAPGGAAQPRRDSGNGFGFGPELLDEMTTVKVVHLGLPGDVANPEP</sequence>
<dbReference type="Proteomes" id="UP000791080">
    <property type="component" value="Unassembled WGS sequence"/>
</dbReference>
<evidence type="ECO:0000313" key="3">
    <source>
        <dbReference type="EMBL" id="MCP2329837.1"/>
    </source>
</evidence>
<dbReference type="PROSITE" id="PS00070">
    <property type="entry name" value="ALDEHYDE_DEHYDR_CYS"/>
    <property type="match status" value="1"/>
</dbReference>
<dbReference type="Gene3D" id="3.40.605.10">
    <property type="entry name" value="Aldehyde Dehydrogenase, Chain A, domain 1"/>
    <property type="match status" value="1"/>
</dbReference>
<evidence type="ECO:0000313" key="4">
    <source>
        <dbReference type="Proteomes" id="UP000791080"/>
    </source>
</evidence>
<dbReference type="RefSeq" id="WP_081715406.1">
    <property type="nucleotide sequence ID" value="NZ_AUBJ02000001.1"/>
</dbReference>